<evidence type="ECO:0008006" key="4">
    <source>
        <dbReference type="Google" id="ProtNLM"/>
    </source>
</evidence>
<organism evidence="2 3">
    <name type="scientific">Candidatus Enterousia intestinigallinarum</name>
    <dbReference type="NCBI Taxonomy" id="2840790"/>
    <lineage>
        <taxon>Bacteria</taxon>
        <taxon>Pseudomonadati</taxon>
        <taxon>Pseudomonadota</taxon>
        <taxon>Alphaproteobacteria</taxon>
        <taxon>Candidatus Enterousia</taxon>
    </lineage>
</organism>
<feature type="transmembrane region" description="Helical" evidence="1">
    <location>
        <begin position="12"/>
        <end position="34"/>
    </location>
</feature>
<gene>
    <name evidence="2" type="ORF">IAD02_00910</name>
</gene>
<comment type="caution">
    <text evidence="2">The sequence shown here is derived from an EMBL/GenBank/DDBJ whole genome shotgun (WGS) entry which is preliminary data.</text>
</comment>
<feature type="transmembrane region" description="Helical" evidence="1">
    <location>
        <begin position="90"/>
        <end position="109"/>
    </location>
</feature>
<reference evidence="2" key="1">
    <citation type="submission" date="2020-10" db="EMBL/GenBank/DDBJ databases">
        <authorList>
            <person name="Gilroy R."/>
        </authorList>
    </citation>
    <scope>NUCLEOTIDE SEQUENCE</scope>
    <source>
        <strain evidence="2">ChiGjej3B3-5194</strain>
    </source>
</reference>
<dbReference type="AlphaFoldDB" id="A0A9D1FFB4"/>
<keyword evidence="1" id="KW-0812">Transmembrane</keyword>
<feature type="transmembrane region" description="Helical" evidence="1">
    <location>
        <begin position="46"/>
        <end position="66"/>
    </location>
</feature>
<accession>A0A9D1FFB4</accession>
<protein>
    <recommendedName>
        <fullName evidence="4">Mercuric transport protein MerT</fullName>
    </recommendedName>
</protein>
<keyword evidence="1" id="KW-1133">Transmembrane helix</keyword>
<sequence length="111" mass="12529">MKNKAVKIGIIASILPHLFCCVLPIVLSIVGLFAPEFAHAEFIPHWVEPWLFVFSALMLALSWFLVVRDCHCHCEHCDDAHGHSHRPQKIILGVITAIFIISIILHLIAHH</sequence>
<name>A0A9D1FFB4_9PROT</name>
<keyword evidence="1" id="KW-0472">Membrane</keyword>
<dbReference type="Proteomes" id="UP000886742">
    <property type="component" value="Unassembled WGS sequence"/>
</dbReference>
<evidence type="ECO:0000313" key="3">
    <source>
        <dbReference type="Proteomes" id="UP000886742"/>
    </source>
</evidence>
<evidence type="ECO:0000313" key="2">
    <source>
        <dbReference type="EMBL" id="HIS70535.1"/>
    </source>
</evidence>
<evidence type="ECO:0000256" key="1">
    <source>
        <dbReference type="SAM" id="Phobius"/>
    </source>
</evidence>
<dbReference type="EMBL" id="DVJI01000005">
    <property type="protein sequence ID" value="HIS70535.1"/>
    <property type="molecule type" value="Genomic_DNA"/>
</dbReference>
<reference evidence="2" key="2">
    <citation type="journal article" date="2021" name="PeerJ">
        <title>Extensive microbial diversity within the chicken gut microbiome revealed by metagenomics and culture.</title>
        <authorList>
            <person name="Gilroy R."/>
            <person name="Ravi A."/>
            <person name="Getino M."/>
            <person name="Pursley I."/>
            <person name="Horton D.L."/>
            <person name="Alikhan N.F."/>
            <person name="Baker D."/>
            <person name="Gharbi K."/>
            <person name="Hall N."/>
            <person name="Watson M."/>
            <person name="Adriaenssens E.M."/>
            <person name="Foster-Nyarko E."/>
            <person name="Jarju S."/>
            <person name="Secka A."/>
            <person name="Antonio M."/>
            <person name="Oren A."/>
            <person name="Chaudhuri R.R."/>
            <person name="La Ragione R."/>
            <person name="Hildebrand F."/>
            <person name="Pallen M.J."/>
        </authorList>
    </citation>
    <scope>NUCLEOTIDE SEQUENCE</scope>
    <source>
        <strain evidence="2">ChiGjej3B3-5194</strain>
    </source>
</reference>
<proteinExistence type="predicted"/>